<dbReference type="SUPFAM" id="SSF54373">
    <property type="entry name" value="FAD-linked reductases, C-terminal domain"/>
    <property type="match status" value="1"/>
</dbReference>
<dbReference type="Gene3D" id="3.50.50.60">
    <property type="entry name" value="FAD/NAD(P)-binding domain"/>
    <property type="match status" value="1"/>
</dbReference>
<dbReference type="GO" id="GO:0050660">
    <property type="term" value="F:flavin adenine dinucleotide binding"/>
    <property type="evidence" value="ECO:0007669"/>
    <property type="project" value="InterPro"/>
</dbReference>
<protein>
    <submittedName>
        <fullName evidence="6">Choline dehydrogenase, mitochondrial</fullName>
    </submittedName>
</protein>
<dbReference type="Pfam" id="PF00732">
    <property type="entry name" value="GMC_oxred_N"/>
    <property type="match status" value="1"/>
</dbReference>
<reference evidence="6 7" key="1">
    <citation type="submission" date="2018-05" db="EMBL/GenBank/DDBJ databases">
        <title>Whole genome sequencing for identification of molecular markers to develop diagnostic detection tools for the regulated plant pathogen Lachnellula willkommii.</title>
        <authorList>
            <person name="Giroux E."/>
            <person name="Bilodeau G."/>
        </authorList>
    </citation>
    <scope>NUCLEOTIDE SEQUENCE [LARGE SCALE GENOMIC DNA]</scope>
    <source>
        <strain evidence="6 7">CBS 625.97</strain>
    </source>
</reference>
<comment type="similarity">
    <text evidence="1">Belongs to the GMC oxidoreductase family.</text>
</comment>
<gene>
    <name evidence="6" type="primary">Chdh</name>
    <name evidence="6" type="ORF">LCER1_G006590</name>
</gene>
<keyword evidence="7" id="KW-1185">Reference proteome</keyword>
<organism evidence="6 7">
    <name type="scientific">Lachnellula cervina</name>
    <dbReference type="NCBI Taxonomy" id="1316786"/>
    <lineage>
        <taxon>Eukaryota</taxon>
        <taxon>Fungi</taxon>
        <taxon>Dikarya</taxon>
        <taxon>Ascomycota</taxon>
        <taxon>Pezizomycotina</taxon>
        <taxon>Leotiomycetes</taxon>
        <taxon>Helotiales</taxon>
        <taxon>Lachnaceae</taxon>
        <taxon>Lachnellula</taxon>
    </lineage>
</organism>
<feature type="domain" description="Glucose-methanol-choline oxidoreductase C-terminal" evidence="5">
    <location>
        <begin position="542"/>
        <end position="670"/>
    </location>
</feature>
<dbReference type="Pfam" id="PF05199">
    <property type="entry name" value="GMC_oxred_C"/>
    <property type="match status" value="1"/>
</dbReference>
<feature type="binding site" evidence="2">
    <location>
        <position position="652"/>
    </location>
    <ligand>
        <name>FAD</name>
        <dbReference type="ChEBI" id="CHEBI:57692"/>
    </ligand>
</feature>
<dbReference type="GO" id="GO:0016614">
    <property type="term" value="F:oxidoreductase activity, acting on CH-OH group of donors"/>
    <property type="evidence" value="ECO:0007669"/>
    <property type="project" value="InterPro"/>
</dbReference>
<dbReference type="InterPro" id="IPR012132">
    <property type="entry name" value="GMC_OxRdtase"/>
</dbReference>
<dbReference type="AlphaFoldDB" id="A0A7D8YQC8"/>
<feature type="chain" id="PRO_5028883841" evidence="3">
    <location>
        <begin position="17"/>
        <end position="683"/>
    </location>
</feature>
<comment type="cofactor">
    <cofactor evidence="2">
        <name>FAD</name>
        <dbReference type="ChEBI" id="CHEBI:57692"/>
    </cofactor>
</comment>
<dbReference type="Gene3D" id="3.30.560.10">
    <property type="entry name" value="Glucose Oxidase, domain 3"/>
    <property type="match status" value="1"/>
</dbReference>
<feature type="binding site" evidence="2">
    <location>
        <position position="339"/>
    </location>
    <ligand>
        <name>FAD</name>
        <dbReference type="ChEBI" id="CHEBI:57692"/>
    </ligand>
</feature>
<keyword evidence="2" id="KW-0285">Flavoprotein</keyword>
<sequence>MFFLLHLFWLLCPRDALEEDSLSLFVRSTLPRTVLCLLYWLCPLCEHYLEVVAPQDLGGHLQPQFTYEYVIVGSGPGGGPLASANLARRGHSVLLLEAGEDHGDSLLQRVPFFTPYAGEDPTMSWSIYVNHYEDPKQAYRDSKYTWQQKNGSLYVGIDPPEDAKPLGIYYPRAGTLGGCSQHNAMNLVLPPDSTWDDIATLTGDGSWNATNMRLYFERIEKCNYLPEGTPGHGFSGWLGSNQNRVDLLDSGLLEIARTALNVTGVETAEDDDKMLELLQRDMNRNDAKRYHQGAQLLPLHVDGRRRRSSSQTYLTDTINNLKSDGSQKYPLTISTSSLVTKLIFDIAEPKNNTTTKPRAIGVEYLQGSALYKADRRFDGTQKGVPMTAYASREVIVAGGVFNTPQILKLSGIGPREELESFNITVVVDLPAVGTNLQDNYEVRVEATASTDFGNIVANCTFLAPGDICLREWDQNATGPYTAGGAPLSILTRSSVSENNDTDLLWFGGGASIFRGYFPGFSRLVVPLSTFWWSIVKMQSQNRAGTVKLRSADPQDVPEINFNFFSQGGEHDIEALIEAVMLARKIFNVTSGPLAPFNVTEPHLSDVGQNIKDEAWGHHASCSCPIGPVGDAKACVDSEFRVQGVENLRIVDGSVFPRVPGGFPVLPTFLLSEKATHLILGDEY</sequence>
<evidence type="ECO:0000259" key="5">
    <source>
        <dbReference type="Pfam" id="PF05199"/>
    </source>
</evidence>
<name>A0A7D8YQC8_9HELO</name>
<dbReference type="InterPro" id="IPR000172">
    <property type="entry name" value="GMC_OxRdtase_N"/>
</dbReference>
<keyword evidence="2" id="KW-0274">FAD</keyword>
<evidence type="ECO:0000259" key="4">
    <source>
        <dbReference type="Pfam" id="PF00732"/>
    </source>
</evidence>
<evidence type="ECO:0000256" key="1">
    <source>
        <dbReference type="ARBA" id="ARBA00010790"/>
    </source>
</evidence>
<feature type="signal peptide" evidence="3">
    <location>
        <begin position="1"/>
        <end position="16"/>
    </location>
</feature>
<comment type="caution">
    <text evidence="6">The sequence shown here is derived from an EMBL/GenBank/DDBJ whole genome shotgun (WGS) entry which is preliminary data.</text>
</comment>
<dbReference type="InterPro" id="IPR036188">
    <property type="entry name" value="FAD/NAD-bd_sf"/>
</dbReference>
<evidence type="ECO:0000313" key="7">
    <source>
        <dbReference type="Proteomes" id="UP000481288"/>
    </source>
</evidence>
<dbReference type="InterPro" id="IPR007867">
    <property type="entry name" value="GMC_OxRtase_C"/>
</dbReference>
<dbReference type="PANTHER" id="PTHR11552:SF213">
    <property type="entry name" value="DEHYDROGENASE, PUTATIVE-RELATED"/>
    <property type="match status" value="1"/>
</dbReference>
<dbReference type="EMBL" id="QGMG01000896">
    <property type="protein sequence ID" value="TVY51135.1"/>
    <property type="molecule type" value="Genomic_DNA"/>
</dbReference>
<dbReference type="Proteomes" id="UP000481288">
    <property type="component" value="Unassembled WGS sequence"/>
</dbReference>
<evidence type="ECO:0000313" key="6">
    <source>
        <dbReference type="EMBL" id="TVY51135.1"/>
    </source>
</evidence>
<dbReference type="PANTHER" id="PTHR11552">
    <property type="entry name" value="GLUCOSE-METHANOL-CHOLINE GMC OXIDOREDUCTASE"/>
    <property type="match status" value="1"/>
</dbReference>
<accession>A0A7D8YQC8</accession>
<evidence type="ECO:0000256" key="2">
    <source>
        <dbReference type="PIRSR" id="PIRSR000137-2"/>
    </source>
</evidence>
<dbReference type="PIRSF" id="PIRSF000137">
    <property type="entry name" value="Alcohol_oxidase"/>
    <property type="match status" value="1"/>
</dbReference>
<proteinExistence type="inferred from homology"/>
<feature type="domain" description="Glucose-methanol-choline oxidoreductase N-terminal" evidence="4">
    <location>
        <begin position="169"/>
        <end position="440"/>
    </location>
</feature>
<dbReference type="OrthoDB" id="269227at2759"/>
<keyword evidence="3" id="KW-0732">Signal</keyword>
<evidence type="ECO:0000256" key="3">
    <source>
        <dbReference type="SAM" id="SignalP"/>
    </source>
</evidence>
<dbReference type="SUPFAM" id="SSF51905">
    <property type="entry name" value="FAD/NAD(P)-binding domain"/>
    <property type="match status" value="1"/>
</dbReference>